<keyword evidence="2" id="KW-1185">Reference proteome</keyword>
<organism evidence="1 2">
    <name type="scientific">Erwinia phage vB_EamM_Simmy50</name>
    <dbReference type="NCBI Taxonomy" id="1815988"/>
    <lineage>
        <taxon>Viruses</taxon>
        <taxon>Duplodnaviria</taxon>
        <taxon>Heunggongvirae</taxon>
        <taxon>Uroviricota</taxon>
        <taxon>Caudoviricetes</taxon>
        <taxon>Chimalliviridae</taxon>
        <taxon>Agricanvirus</taxon>
        <taxon>Agricanvirus simmy50</taxon>
    </lineage>
</organism>
<dbReference type="Proteomes" id="UP000222975">
    <property type="component" value="Segment"/>
</dbReference>
<sequence>MNIAEPIYEVEVGKTYLSPSGLPFEVLFLAAHGQDCTVPMVVYRNLTPTYDKPAGQIWTTSESLFLTQFRVPA</sequence>
<evidence type="ECO:0000313" key="1">
    <source>
        <dbReference type="EMBL" id="ANH51560.1"/>
    </source>
</evidence>
<accession>A0A173GD79</accession>
<protein>
    <submittedName>
        <fullName evidence="1">Uncharacterized protein</fullName>
    </submittedName>
</protein>
<gene>
    <name evidence="1" type="ORF">SIMMY50_98</name>
</gene>
<evidence type="ECO:0000313" key="2">
    <source>
        <dbReference type="Proteomes" id="UP000222975"/>
    </source>
</evidence>
<reference evidence="2" key="1">
    <citation type="submission" date="2016-03" db="EMBL/GenBank/DDBJ databases">
        <authorList>
            <person name="Sharma R."/>
            <person name="Simister A.R."/>
            <person name="Berg J.A."/>
            <person name="Jensen G.L."/>
            <person name="Keele B.R."/>
            <person name="Ward M.E.H."/>
            <person name="Breakwell D.P."/>
            <person name="Hope S."/>
            <person name="Grose J.H."/>
        </authorList>
    </citation>
    <scope>NUCLEOTIDE SEQUENCE [LARGE SCALE GENOMIC DNA]</scope>
</reference>
<name>A0A173GD79_9CAUD</name>
<dbReference type="EMBL" id="KU886223">
    <property type="protein sequence ID" value="ANH51560.1"/>
    <property type="molecule type" value="Genomic_DNA"/>
</dbReference>
<proteinExistence type="predicted"/>